<dbReference type="InterPro" id="IPR003697">
    <property type="entry name" value="Maf-like"/>
</dbReference>
<dbReference type="Proteomes" id="UP000001494">
    <property type="component" value="Chromosome"/>
</dbReference>
<keyword evidence="3 4" id="KW-0546">Nucleotide metabolism</keyword>
<feature type="active site" description="Proton acceptor" evidence="4">
    <location>
        <position position="74"/>
    </location>
</feature>
<comment type="catalytic activity">
    <reaction evidence="4">
        <text>a ribonucleoside 5'-triphosphate + H2O = a ribonucleoside 5'-phosphate + diphosphate + H(+)</text>
        <dbReference type="Rhea" id="RHEA:23996"/>
        <dbReference type="ChEBI" id="CHEBI:15377"/>
        <dbReference type="ChEBI" id="CHEBI:15378"/>
        <dbReference type="ChEBI" id="CHEBI:33019"/>
        <dbReference type="ChEBI" id="CHEBI:58043"/>
        <dbReference type="ChEBI" id="CHEBI:61557"/>
        <dbReference type="EC" id="3.6.1.9"/>
    </reaction>
</comment>
<evidence type="ECO:0000256" key="1">
    <source>
        <dbReference type="ARBA" id="ARBA00001968"/>
    </source>
</evidence>
<evidence type="ECO:0000256" key="3">
    <source>
        <dbReference type="ARBA" id="ARBA00023080"/>
    </source>
</evidence>
<comment type="function">
    <text evidence="4">Nucleoside triphosphate pyrophosphatase. May have a dual role in cell division arrest and in preventing the incorporation of modified nucleotides into cellular nucleic acids.</text>
</comment>
<sequence length="198" mass="21534" precursor="true">MALILASSSKIRSALLTAAGVPFAIQTAEVEETAIKEKWQAEKRDNSQLALTLAEAKAQAVADHYPDDLVLGCDSTVMTEEGALLSKPVSRQDAADHLRLLAGKSHILTSAVAIIEKGKTVFRHHDSATLTMRAFSDSFLSHYLDQEWPEIGYCVGGYRLEGLGIQLFEAIQGDHFTIMGLPLLPLLAYLRKASIVEA</sequence>
<reference evidence="5 6" key="1">
    <citation type="journal article" date="2011" name="J. Bacteriol.">
        <title>Genome sequence of the ethanol-producing Zymomonas mobilis subsp. mobilis lectotype strain ATCC 10988.</title>
        <authorList>
            <person name="Pappas K.M."/>
            <person name="Kouvelis V.N."/>
            <person name="Saunders E."/>
            <person name="Brettin T.S."/>
            <person name="Bruce D."/>
            <person name="Detter C."/>
            <person name="Balakireva M."/>
            <person name="Han C.S."/>
            <person name="Savvakis G."/>
            <person name="Kyrpides N.C."/>
            <person name="Typas M.A."/>
        </authorList>
    </citation>
    <scope>NUCLEOTIDE SEQUENCE [LARGE SCALE GENOMIC DNA]</scope>
    <source>
        <strain evidence="6">ATCC 10988 / DSM 424 / CCUG 17860 / LMG 404 / NCIMB 8938 / NRRL B-806 / ZM1</strain>
    </source>
</reference>
<dbReference type="OrthoDB" id="9813962at2"/>
<comment type="catalytic activity">
    <reaction evidence="4">
        <text>a 2'-deoxyribonucleoside 5'-triphosphate + H2O = a 2'-deoxyribonucleoside 5'-phosphate + diphosphate + H(+)</text>
        <dbReference type="Rhea" id="RHEA:44644"/>
        <dbReference type="ChEBI" id="CHEBI:15377"/>
        <dbReference type="ChEBI" id="CHEBI:15378"/>
        <dbReference type="ChEBI" id="CHEBI:33019"/>
        <dbReference type="ChEBI" id="CHEBI:61560"/>
        <dbReference type="ChEBI" id="CHEBI:65317"/>
        <dbReference type="EC" id="3.6.1.9"/>
    </reaction>
</comment>
<dbReference type="PANTHER" id="PTHR43213">
    <property type="entry name" value="BIFUNCTIONAL DTTP/UTP PYROPHOSPHATASE/METHYLTRANSFERASE PROTEIN-RELATED"/>
    <property type="match status" value="1"/>
</dbReference>
<comment type="similarity">
    <text evidence="4">Belongs to the Maf family.</text>
</comment>
<dbReference type="Gene3D" id="3.90.950.10">
    <property type="match status" value="1"/>
</dbReference>
<keyword evidence="4" id="KW-0963">Cytoplasm</keyword>
<comment type="caution">
    <text evidence="4">Lacks conserved residue(s) required for the propagation of feature annotation.</text>
</comment>
<name>A0A0H3FXU9_ZYMMA</name>
<comment type="subcellular location">
    <subcellularLocation>
        <location evidence="4">Cytoplasm</location>
    </subcellularLocation>
</comment>
<dbReference type="NCBIfam" id="TIGR00172">
    <property type="entry name" value="maf"/>
    <property type="match status" value="1"/>
</dbReference>
<evidence type="ECO:0000256" key="4">
    <source>
        <dbReference type="HAMAP-Rule" id="MF_00528"/>
    </source>
</evidence>
<dbReference type="GO" id="GO:0047429">
    <property type="term" value="F:nucleoside triphosphate diphosphatase activity"/>
    <property type="evidence" value="ECO:0007669"/>
    <property type="project" value="UniProtKB-EC"/>
</dbReference>
<dbReference type="AlphaFoldDB" id="A0A0H3FXU9"/>
<dbReference type="Pfam" id="PF02545">
    <property type="entry name" value="Maf"/>
    <property type="match status" value="1"/>
</dbReference>
<dbReference type="HOGENOM" id="CLU_040416_1_1_5"/>
<dbReference type="PANTHER" id="PTHR43213:SF5">
    <property type="entry name" value="BIFUNCTIONAL DTTP_UTP PYROPHOSPHATASE_METHYLTRANSFERASE PROTEIN-RELATED"/>
    <property type="match status" value="1"/>
</dbReference>
<gene>
    <name evidence="5" type="ordered locus">Zmob_0763</name>
</gene>
<dbReference type="EMBL" id="CP002850">
    <property type="protein sequence ID" value="AEH62604.1"/>
    <property type="molecule type" value="Genomic_DNA"/>
</dbReference>
<evidence type="ECO:0000256" key="2">
    <source>
        <dbReference type="ARBA" id="ARBA00022801"/>
    </source>
</evidence>
<dbReference type="KEGG" id="zmm:Zmob_0763"/>
<accession>A0A0H3FXU9</accession>
<dbReference type="InterPro" id="IPR029001">
    <property type="entry name" value="ITPase-like_fam"/>
</dbReference>
<dbReference type="eggNOG" id="COG0424">
    <property type="taxonomic scope" value="Bacteria"/>
</dbReference>
<evidence type="ECO:0000313" key="5">
    <source>
        <dbReference type="EMBL" id="AEH62604.1"/>
    </source>
</evidence>
<protein>
    <recommendedName>
        <fullName evidence="4">Nucleoside triphosphate pyrophosphatase</fullName>
        <ecNumber evidence="4">3.6.1.9</ecNumber>
    </recommendedName>
    <alternativeName>
        <fullName evidence="4">Nucleotide pyrophosphatase</fullName>
        <shortName evidence="4">Nucleotide PPase</shortName>
    </alternativeName>
</protein>
<dbReference type="RefSeq" id="WP_014500699.1">
    <property type="nucleotide sequence ID" value="NC_017262.1"/>
</dbReference>
<organism evidence="5 6">
    <name type="scientific">Zymomonas mobilis subsp. mobilis (strain ATCC 10988 / DSM 424 / LMG 404 / NCIMB 8938 / NRRL B-806 / ZM1)</name>
    <dbReference type="NCBI Taxonomy" id="555217"/>
    <lineage>
        <taxon>Bacteria</taxon>
        <taxon>Pseudomonadati</taxon>
        <taxon>Pseudomonadota</taxon>
        <taxon>Alphaproteobacteria</taxon>
        <taxon>Sphingomonadales</taxon>
        <taxon>Zymomonadaceae</taxon>
        <taxon>Zymomonas</taxon>
    </lineage>
</organism>
<keyword evidence="2 4" id="KW-0378">Hydrolase</keyword>
<dbReference type="GO" id="GO:0009117">
    <property type="term" value="P:nucleotide metabolic process"/>
    <property type="evidence" value="ECO:0007669"/>
    <property type="project" value="UniProtKB-KW"/>
</dbReference>
<dbReference type="HAMAP" id="MF_00528">
    <property type="entry name" value="Maf"/>
    <property type="match status" value="1"/>
</dbReference>
<dbReference type="PIRSF" id="PIRSF006305">
    <property type="entry name" value="Maf"/>
    <property type="match status" value="1"/>
</dbReference>
<evidence type="ECO:0000313" key="6">
    <source>
        <dbReference type="Proteomes" id="UP000001494"/>
    </source>
</evidence>
<dbReference type="CDD" id="cd00555">
    <property type="entry name" value="Maf"/>
    <property type="match status" value="1"/>
</dbReference>
<dbReference type="EC" id="3.6.1.9" evidence="4"/>
<dbReference type="GO" id="GO:0005737">
    <property type="term" value="C:cytoplasm"/>
    <property type="evidence" value="ECO:0007669"/>
    <property type="project" value="UniProtKB-SubCell"/>
</dbReference>
<dbReference type="SUPFAM" id="SSF52972">
    <property type="entry name" value="ITPase-like"/>
    <property type="match status" value="1"/>
</dbReference>
<comment type="cofactor">
    <cofactor evidence="1 4">
        <name>a divalent metal cation</name>
        <dbReference type="ChEBI" id="CHEBI:60240"/>
    </cofactor>
</comment>
<proteinExistence type="inferred from homology"/>